<gene>
    <name evidence="1" type="ORF">IB75_18545</name>
</gene>
<evidence type="ECO:0000313" key="2">
    <source>
        <dbReference type="Proteomes" id="UP000028839"/>
    </source>
</evidence>
<dbReference type="InterPro" id="IPR014942">
    <property type="entry name" value="AbiEii"/>
</dbReference>
<evidence type="ECO:0000313" key="1">
    <source>
        <dbReference type="EMBL" id="KFI17760.1"/>
    </source>
</evidence>
<evidence type="ECO:0008006" key="3">
    <source>
        <dbReference type="Google" id="ProtNLM"/>
    </source>
</evidence>
<organism evidence="1 2">
    <name type="scientific">Nitrosococcus oceani C-27</name>
    <dbReference type="NCBI Taxonomy" id="314279"/>
    <lineage>
        <taxon>Bacteria</taxon>
        <taxon>Pseudomonadati</taxon>
        <taxon>Pseudomonadota</taxon>
        <taxon>Gammaproteobacteria</taxon>
        <taxon>Chromatiales</taxon>
        <taxon>Chromatiaceae</taxon>
        <taxon>Nitrosococcus</taxon>
    </lineage>
</organism>
<dbReference type="OrthoDB" id="9125135at2"/>
<dbReference type="Gene3D" id="3.10.450.620">
    <property type="entry name" value="JHP933, nucleotidyltransferase-like core domain"/>
    <property type="match status" value="1"/>
</dbReference>
<sequence>MQKFDIKEWINQNSEHRSFRQAVHTILTAIAGTPSLQTAMIMKGGVLLALSYRSPRYTSDIDFSTATKRPDFNLDDFRGKLEASLIDAVEDSGYGLDCRIQRCKMSPPHDEATMPTLQINIGYAYKGQHNYKRLLEGRATTVISLDYSLNEPVEEIDIFELEDGNVIHTYSLVEMVAEKFRALLQQEVRKRARRQDIYDLHYVLSDHPLRNDSDTQARILKRLIDKSRIRDLSVHLDSMSNPEIRNRTALEYSKMAPEIEGDLPPFDEVYAIVESFYRALPWEKV</sequence>
<keyword evidence="1" id="KW-0614">Plasmid</keyword>
<dbReference type="EMBL" id="JPGN01000541">
    <property type="protein sequence ID" value="KFI17760.1"/>
    <property type="molecule type" value="Genomic_DNA"/>
</dbReference>
<dbReference type="Pfam" id="PF08843">
    <property type="entry name" value="AbiEii"/>
    <property type="match status" value="1"/>
</dbReference>
<name>A0A0E2Z2I5_9GAMM</name>
<dbReference type="Proteomes" id="UP000028839">
    <property type="component" value="Unassembled WGS sequence"/>
</dbReference>
<proteinExistence type="predicted"/>
<geneLocation type="plasmid" evidence="1">
    <name>pA</name>
</geneLocation>
<protein>
    <recommendedName>
        <fullName evidence="3">Nucleotidyl transferase AbiEii/AbiGii toxin family protein</fullName>
    </recommendedName>
</protein>
<dbReference type="AlphaFoldDB" id="A0A0E2Z2I5"/>
<accession>A0A0E2Z2I5</accession>
<dbReference type="HOGENOM" id="CLU_972640_0_0_6"/>
<comment type="caution">
    <text evidence="1">The sequence shown here is derived from an EMBL/GenBank/DDBJ whole genome shotgun (WGS) entry which is preliminary data.</text>
</comment>
<reference evidence="1 2" key="1">
    <citation type="submission" date="2014-07" db="EMBL/GenBank/DDBJ databases">
        <title>Comparative analysis of Nitrosococcus oceani genome inventories of strains from Pacific and Atlantic gyres.</title>
        <authorList>
            <person name="Lim C.K."/>
            <person name="Wang L."/>
            <person name="Sayavedra-Soto L.A."/>
            <person name="Klotz M.G."/>
        </authorList>
    </citation>
    <scope>NUCLEOTIDE SEQUENCE [LARGE SCALE GENOMIC DNA]</scope>
    <source>
        <strain evidence="1 2">C-27</strain>
        <plasmid evidence="1">pA</plasmid>
    </source>
</reference>